<proteinExistence type="predicted"/>
<dbReference type="PANTHER" id="PTHR23150:SF19">
    <property type="entry name" value="FORMYLGLYCINE-GENERATING ENZYME"/>
    <property type="match status" value="1"/>
</dbReference>
<dbReference type="InterPro" id="IPR005532">
    <property type="entry name" value="SUMF_dom"/>
</dbReference>
<dbReference type="InterPro" id="IPR051043">
    <property type="entry name" value="Sulfatase_Mod_Factor_Kinase"/>
</dbReference>
<name>A0A241Q0Z4_FUSNP</name>
<gene>
    <name evidence="2" type="ORF">CBG61_05430</name>
</gene>
<dbReference type="PANTHER" id="PTHR23150">
    <property type="entry name" value="SULFATASE MODIFYING FACTOR 1, 2"/>
    <property type="match status" value="1"/>
</dbReference>
<dbReference type="GO" id="GO:0120147">
    <property type="term" value="F:formylglycine-generating oxidase activity"/>
    <property type="evidence" value="ECO:0007669"/>
    <property type="project" value="TreeGrafter"/>
</dbReference>
<reference evidence="2 3" key="1">
    <citation type="submission" date="2017-06" db="EMBL/GenBank/DDBJ databases">
        <title>Genome sequencing of Fusobacterium nucleatum subsp. polymorphum KCOM 1275 (=ChDC F310).</title>
        <authorList>
            <person name="Kook J.-K."/>
            <person name="Park S.-N."/>
            <person name="Lim Y.K."/>
            <person name="Roh H."/>
        </authorList>
    </citation>
    <scope>NUCLEOTIDE SEQUENCE [LARGE SCALE GENOMIC DNA]</scope>
    <source>
        <strain evidence="2 3">KCOM 1275</strain>
    </source>
</reference>
<dbReference type="InterPro" id="IPR042095">
    <property type="entry name" value="SUMF_sf"/>
</dbReference>
<sequence length="443" mass="51891">MKNNILKFLEKREAILWINTNNYQEIEKIIFENIKSFGINKVYTYENGLTLNQEHNSFEPTMKNLYTTLDSLYPEGIRKTPIILLIKESIEEILENKNLNYIKEIIETKKENPKYNLTIIIMSNKTLPLQLDNLSIYIEEKEINNKKDIKKCIQILANSRNIQLSMEEIEEVTELFRDNIRKIITLKKKNNGEKVFEETVLVKGGKYKPSFIDDEKELFDIEVFKYQVTQAIWTEIMGNNPSTFKGENKPVETISWWDTLEFCNKLSEKYGLIPVYNIDKKRGILTINQIDGEISFPDKADFSKTEGFRLPTEIEWEWFAIGGKLANKDEKILDTNKMEEEAWYYKNSGGRTNNVGFKKPNQLGIYDCIGNVCEWCYDTTEGDIESGKLYVYTALDSRKKYREIRGGSWKNGENTCTLFFRDYCDTFYADSTIGFRIVRTVLI</sequence>
<dbReference type="AlphaFoldDB" id="A0A241Q0Z4"/>
<dbReference type="Proteomes" id="UP000197638">
    <property type="component" value="Chromosome"/>
</dbReference>
<evidence type="ECO:0000313" key="3">
    <source>
        <dbReference type="Proteomes" id="UP000197638"/>
    </source>
</evidence>
<dbReference type="Pfam" id="PF03781">
    <property type="entry name" value="FGE-sulfatase"/>
    <property type="match status" value="1"/>
</dbReference>
<dbReference type="EMBL" id="CP022123">
    <property type="protein sequence ID" value="ASG28420.1"/>
    <property type="molecule type" value="Genomic_DNA"/>
</dbReference>
<organism evidence="2 3">
    <name type="scientific">Fusobacterium nucleatum subsp. polymorphum</name>
    <name type="common">Fusobacterium polymorphum</name>
    <dbReference type="NCBI Taxonomy" id="76857"/>
    <lineage>
        <taxon>Bacteria</taxon>
        <taxon>Fusobacteriati</taxon>
        <taxon>Fusobacteriota</taxon>
        <taxon>Fusobacteriia</taxon>
        <taxon>Fusobacteriales</taxon>
        <taxon>Fusobacteriaceae</taxon>
        <taxon>Fusobacterium</taxon>
    </lineage>
</organism>
<feature type="domain" description="Sulfatase-modifying factor enzyme-like" evidence="1">
    <location>
        <begin position="210"/>
        <end position="439"/>
    </location>
</feature>
<evidence type="ECO:0000259" key="1">
    <source>
        <dbReference type="Pfam" id="PF03781"/>
    </source>
</evidence>
<dbReference type="RefSeq" id="WP_032887765.1">
    <property type="nucleotide sequence ID" value="NZ_CP022123.1"/>
</dbReference>
<evidence type="ECO:0000313" key="2">
    <source>
        <dbReference type="EMBL" id="ASG28420.1"/>
    </source>
</evidence>
<dbReference type="SUPFAM" id="SSF56436">
    <property type="entry name" value="C-type lectin-like"/>
    <property type="match status" value="1"/>
</dbReference>
<dbReference type="InterPro" id="IPR016187">
    <property type="entry name" value="CTDL_fold"/>
</dbReference>
<protein>
    <recommendedName>
        <fullName evidence="1">Sulfatase-modifying factor enzyme-like domain-containing protein</fullName>
    </recommendedName>
</protein>
<dbReference type="Gene3D" id="3.90.1580.10">
    <property type="entry name" value="paralog of FGE (formylglycine-generating enzyme)"/>
    <property type="match status" value="1"/>
</dbReference>
<accession>A0A241Q0Z4</accession>